<name>A0A5N5QNG8_9AGAM</name>
<keyword evidence="9" id="KW-1185">Reference proteome</keyword>
<keyword evidence="5 6" id="KW-0472">Membrane</keyword>
<keyword evidence="3 6" id="KW-0812">Transmembrane</keyword>
<evidence type="ECO:0000256" key="2">
    <source>
        <dbReference type="ARBA" id="ARBA00008573"/>
    </source>
</evidence>
<evidence type="ECO:0000313" key="8">
    <source>
        <dbReference type="EMBL" id="KAB5592686.1"/>
    </source>
</evidence>
<comment type="similarity">
    <text evidence="2 6">Belongs to the DP1 family.</text>
</comment>
<dbReference type="GO" id="GO:0016020">
    <property type="term" value="C:membrane"/>
    <property type="evidence" value="ECO:0007669"/>
    <property type="project" value="UniProtKB-SubCell"/>
</dbReference>
<feature type="compositionally biased region" description="Low complexity" evidence="7">
    <location>
        <begin position="286"/>
        <end position="297"/>
    </location>
</feature>
<dbReference type="InterPro" id="IPR004345">
    <property type="entry name" value="TB2_DP1_HVA22"/>
</dbReference>
<dbReference type="AlphaFoldDB" id="A0A5N5QNG8"/>
<accession>A0A5N5QNG8</accession>
<protein>
    <recommendedName>
        <fullName evidence="6">Protein YOP1</fullName>
    </recommendedName>
</protein>
<dbReference type="EMBL" id="SSOP01000057">
    <property type="protein sequence ID" value="KAB5592686.1"/>
    <property type="molecule type" value="Genomic_DNA"/>
</dbReference>
<feature type="transmembrane region" description="Helical" evidence="6">
    <location>
        <begin position="47"/>
        <end position="67"/>
    </location>
</feature>
<evidence type="ECO:0000256" key="6">
    <source>
        <dbReference type="RuleBase" id="RU362006"/>
    </source>
</evidence>
<comment type="caution">
    <text evidence="6">Lacks conserved residue(s) required for the propagation of feature annotation.</text>
</comment>
<evidence type="ECO:0000256" key="7">
    <source>
        <dbReference type="SAM" id="MobiDB-lite"/>
    </source>
</evidence>
<proteinExistence type="inferred from homology"/>
<gene>
    <name evidence="8" type="ORF">CTheo_3886</name>
</gene>
<dbReference type="Pfam" id="PF03134">
    <property type="entry name" value="TB2_DP1_HVA22"/>
    <property type="match status" value="1"/>
</dbReference>
<comment type="subcellular location">
    <subcellularLocation>
        <location evidence="1 6">Membrane</location>
        <topology evidence="1 6">Multi-pass membrane protein</topology>
    </subcellularLocation>
</comment>
<feature type="region of interest" description="Disordered" evidence="7">
    <location>
        <begin position="189"/>
        <end position="303"/>
    </location>
</feature>
<evidence type="ECO:0000256" key="5">
    <source>
        <dbReference type="ARBA" id="ARBA00023136"/>
    </source>
</evidence>
<dbReference type="Proteomes" id="UP000383932">
    <property type="component" value="Unassembled WGS sequence"/>
</dbReference>
<dbReference type="PANTHER" id="PTHR12300">
    <property type="entry name" value="HVA22-LIKE PROTEINS"/>
    <property type="match status" value="1"/>
</dbReference>
<evidence type="ECO:0000256" key="3">
    <source>
        <dbReference type="ARBA" id="ARBA00022692"/>
    </source>
</evidence>
<sequence>MLLPNMMLFKIVARVISITGSFVYPTYASYKTLSRRPTQEGDLERWLMYWSVMGCVVGIEMVAGWLIRWIPMYWYLKTFFLFYLALPQTQGATNLYNARLQPLLAYYEPQIDASMARLRSRAYDFVRAKIHELWNRIISAPPPSPSGNPPTMQDAPLQYASGFLRTYSPFLLGAAGAMMQPAAAPTDIATGSAARRSRSRSSSVSSTSSFAATDINLTSKAQPAVEPRSSAGVRVRTRTQPRTSEPMSRPMPKTAPATTKQRDDIDETFHSDVSDSLLSPDGDGPAAGYASKASSAYEKLKAD</sequence>
<evidence type="ECO:0000313" key="9">
    <source>
        <dbReference type="Proteomes" id="UP000383932"/>
    </source>
</evidence>
<comment type="caution">
    <text evidence="8">The sequence shown here is derived from an EMBL/GenBank/DDBJ whole genome shotgun (WGS) entry which is preliminary data.</text>
</comment>
<feature type="transmembrane region" description="Helical" evidence="6">
    <location>
        <begin position="7"/>
        <end position="27"/>
    </location>
</feature>
<evidence type="ECO:0000256" key="1">
    <source>
        <dbReference type="ARBA" id="ARBA00004141"/>
    </source>
</evidence>
<keyword evidence="4 6" id="KW-1133">Transmembrane helix</keyword>
<reference evidence="8 9" key="1">
    <citation type="journal article" date="2019" name="Fungal Biol. Biotechnol.">
        <title>Draft genome sequence of fastidious pathogen Ceratobasidium theobromae, which causes vascular-streak dieback in Theobroma cacao.</title>
        <authorList>
            <person name="Ali S.S."/>
            <person name="Asman A."/>
            <person name="Shao J."/>
            <person name="Firmansyah A.P."/>
            <person name="Susilo A.W."/>
            <person name="Rosmana A."/>
            <person name="McMahon P."/>
            <person name="Junaid M."/>
            <person name="Guest D."/>
            <person name="Kheng T.Y."/>
            <person name="Meinhardt L.W."/>
            <person name="Bailey B.A."/>
        </authorList>
    </citation>
    <scope>NUCLEOTIDE SEQUENCE [LARGE SCALE GENOMIC DNA]</scope>
    <source>
        <strain evidence="8 9">CT2</strain>
    </source>
</reference>
<dbReference type="OrthoDB" id="434647at2759"/>
<feature type="compositionally biased region" description="Basic and acidic residues" evidence="7">
    <location>
        <begin position="260"/>
        <end position="273"/>
    </location>
</feature>
<evidence type="ECO:0000256" key="4">
    <source>
        <dbReference type="ARBA" id="ARBA00022989"/>
    </source>
</evidence>
<organism evidence="8 9">
    <name type="scientific">Ceratobasidium theobromae</name>
    <dbReference type="NCBI Taxonomy" id="1582974"/>
    <lineage>
        <taxon>Eukaryota</taxon>
        <taxon>Fungi</taxon>
        <taxon>Dikarya</taxon>
        <taxon>Basidiomycota</taxon>
        <taxon>Agaricomycotina</taxon>
        <taxon>Agaricomycetes</taxon>
        <taxon>Cantharellales</taxon>
        <taxon>Ceratobasidiaceae</taxon>
        <taxon>Ceratobasidium</taxon>
    </lineage>
</organism>
<feature type="compositionally biased region" description="Low complexity" evidence="7">
    <location>
        <begin position="200"/>
        <end position="212"/>
    </location>
</feature>
<dbReference type="PANTHER" id="PTHR12300:SF161">
    <property type="entry name" value="RECEPTOR EXPRESSION-ENHANCING PROTEIN"/>
    <property type="match status" value="1"/>
</dbReference>